<evidence type="ECO:0000313" key="4">
    <source>
        <dbReference type="EMBL" id="RPA79477.1"/>
    </source>
</evidence>
<comment type="similarity">
    <text evidence="1">Belongs to the CIA30 family.</text>
</comment>
<organism evidence="4 5">
    <name type="scientific">Ascobolus immersus RN42</name>
    <dbReference type="NCBI Taxonomy" id="1160509"/>
    <lineage>
        <taxon>Eukaryota</taxon>
        <taxon>Fungi</taxon>
        <taxon>Dikarya</taxon>
        <taxon>Ascomycota</taxon>
        <taxon>Pezizomycotina</taxon>
        <taxon>Pezizomycetes</taxon>
        <taxon>Pezizales</taxon>
        <taxon>Ascobolaceae</taxon>
        <taxon>Ascobolus</taxon>
    </lineage>
</organism>
<evidence type="ECO:0000313" key="5">
    <source>
        <dbReference type="Proteomes" id="UP000275078"/>
    </source>
</evidence>
<dbReference type="InterPro" id="IPR008979">
    <property type="entry name" value="Galactose-bd-like_sf"/>
</dbReference>
<protein>
    <recommendedName>
        <fullName evidence="3">NADH:ubiquinone oxidoreductase intermediate-associated protein 30 domain-containing protein</fullName>
    </recommendedName>
</protein>
<dbReference type="Pfam" id="PF08547">
    <property type="entry name" value="CIA30"/>
    <property type="match status" value="1"/>
</dbReference>
<feature type="compositionally biased region" description="Pro residues" evidence="2">
    <location>
        <begin position="108"/>
        <end position="124"/>
    </location>
</feature>
<reference evidence="4 5" key="1">
    <citation type="journal article" date="2018" name="Nat. Ecol. Evol.">
        <title>Pezizomycetes genomes reveal the molecular basis of ectomycorrhizal truffle lifestyle.</title>
        <authorList>
            <person name="Murat C."/>
            <person name="Payen T."/>
            <person name="Noel B."/>
            <person name="Kuo A."/>
            <person name="Morin E."/>
            <person name="Chen J."/>
            <person name="Kohler A."/>
            <person name="Krizsan K."/>
            <person name="Balestrini R."/>
            <person name="Da Silva C."/>
            <person name="Montanini B."/>
            <person name="Hainaut M."/>
            <person name="Levati E."/>
            <person name="Barry K.W."/>
            <person name="Belfiori B."/>
            <person name="Cichocki N."/>
            <person name="Clum A."/>
            <person name="Dockter R.B."/>
            <person name="Fauchery L."/>
            <person name="Guy J."/>
            <person name="Iotti M."/>
            <person name="Le Tacon F."/>
            <person name="Lindquist E.A."/>
            <person name="Lipzen A."/>
            <person name="Malagnac F."/>
            <person name="Mello A."/>
            <person name="Molinier V."/>
            <person name="Miyauchi S."/>
            <person name="Poulain J."/>
            <person name="Riccioni C."/>
            <person name="Rubini A."/>
            <person name="Sitrit Y."/>
            <person name="Splivallo R."/>
            <person name="Traeger S."/>
            <person name="Wang M."/>
            <person name="Zifcakova L."/>
            <person name="Wipf D."/>
            <person name="Zambonelli A."/>
            <person name="Paolocci F."/>
            <person name="Nowrousian M."/>
            <person name="Ottonello S."/>
            <person name="Baldrian P."/>
            <person name="Spatafora J.W."/>
            <person name="Henrissat B."/>
            <person name="Nagy L.G."/>
            <person name="Aury J.M."/>
            <person name="Wincker P."/>
            <person name="Grigoriev I.V."/>
            <person name="Bonfante P."/>
            <person name="Martin F.M."/>
        </authorList>
    </citation>
    <scope>NUCLEOTIDE SEQUENCE [LARGE SCALE GENOMIC DNA]</scope>
    <source>
        <strain evidence="4 5">RN42</strain>
    </source>
</reference>
<dbReference type="AlphaFoldDB" id="A0A3N4I211"/>
<dbReference type="GO" id="GO:0051082">
    <property type="term" value="F:unfolded protein binding"/>
    <property type="evidence" value="ECO:0007669"/>
    <property type="project" value="TreeGrafter"/>
</dbReference>
<keyword evidence="5" id="KW-1185">Reference proteome</keyword>
<evidence type="ECO:0000259" key="3">
    <source>
        <dbReference type="Pfam" id="PF08547"/>
    </source>
</evidence>
<dbReference type="Proteomes" id="UP000275078">
    <property type="component" value="Unassembled WGS sequence"/>
</dbReference>
<dbReference type="STRING" id="1160509.A0A3N4I211"/>
<evidence type="ECO:0000256" key="2">
    <source>
        <dbReference type="SAM" id="MobiDB-lite"/>
    </source>
</evidence>
<name>A0A3N4I211_ASCIM</name>
<dbReference type="GO" id="GO:0010257">
    <property type="term" value="P:NADH dehydrogenase complex assembly"/>
    <property type="evidence" value="ECO:0007669"/>
    <property type="project" value="TreeGrafter"/>
</dbReference>
<dbReference type="InterPro" id="IPR039131">
    <property type="entry name" value="NDUFAF1"/>
</dbReference>
<feature type="region of interest" description="Disordered" evidence="2">
    <location>
        <begin position="103"/>
        <end position="125"/>
    </location>
</feature>
<dbReference type="SUPFAM" id="SSF49785">
    <property type="entry name" value="Galactose-binding domain-like"/>
    <property type="match status" value="1"/>
</dbReference>
<proteinExistence type="inferred from homology"/>
<feature type="domain" description="NADH:ubiquinone oxidoreductase intermediate-associated protein 30" evidence="3">
    <location>
        <begin position="16"/>
        <end position="200"/>
    </location>
</feature>
<accession>A0A3N4I211</accession>
<evidence type="ECO:0000256" key="1">
    <source>
        <dbReference type="ARBA" id="ARBA00007884"/>
    </source>
</evidence>
<dbReference type="OrthoDB" id="426386at2759"/>
<gene>
    <name evidence="4" type="ORF">BJ508DRAFT_240617</name>
</gene>
<dbReference type="EMBL" id="ML119699">
    <property type="protein sequence ID" value="RPA79477.1"/>
    <property type="molecule type" value="Genomic_DNA"/>
</dbReference>
<sequence length="209" mass="24063">MKIVKLVPFLFPWVSTDWTPQTDQLRGGVSFSGLDIAEGGGQAIFYGQLNTTILDAGFSAQRTTGGQRSYDWSQYKGLQFEYKSYECRYVDKIFTLIIKDRLQQGDDGPPPTNPNPDPALPPGPDTISFEYHFLPECDPKNPNKLFKVQPKFDEFLPEYRGSKVKTNERPQLKTVRRFSFMVRSFDSTQQLREQDGRYAMLVKKISLWK</sequence>
<dbReference type="PANTHER" id="PTHR13194:SF19">
    <property type="entry name" value="NAD(P)-BINDING ROSSMANN-FOLD SUPERFAMILY PROTEIN"/>
    <property type="match status" value="1"/>
</dbReference>
<dbReference type="InterPro" id="IPR013857">
    <property type="entry name" value="NADH-UbQ_OxRdtase-assoc_prot30"/>
</dbReference>
<dbReference type="PANTHER" id="PTHR13194">
    <property type="entry name" value="COMPLEX I INTERMEDIATE-ASSOCIATED PROTEIN 30"/>
    <property type="match status" value="1"/>
</dbReference>